<dbReference type="Pfam" id="PF00696">
    <property type="entry name" value="AA_kinase"/>
    <property type="match status" value="1"/>
</dbReference>
<dbReference type="InterPro" id="IPR001048">
    <property type="entry name" value="Asp/Glu/Uridylate_kinase"/>
</dbReference>
<proteinExistence type="inferred from homology"/>
<dbReference type="GO" id="GO:0033862">
    <property type="term" value="F:UMP kinase activity"/>
    <property type="evidence" value="ECO:0007669"/>
    <property type="project" value="UniProtKB-EC"/>
</dbReference>
<reference evidence="11" key="1">
    <citation type="submission" date="2020-04" db="EMBL/GenBank/DDBJ databases">
        <authorList>
            <person name="Zhang T."/>
        </authorList>
    </citation>
    <scope>NUCLEOTIDE SEQUENCE</scope>
    <source>
        <strain evidence="11">HKST-UBA14</strain>
    </source>
</reference>
<keyword evidence="6" id="KW-0418">Kinase</keyword>
<evidence type="ECO:0000256" key="1">
    <source>
        <dbReference type="ARBA" id="ARBA00004791"/>
    </source>
</evidence>
<reference evidence="11" key="2">
    <citation type="journal article" date="2021" name="Microbiome">
        <title>Successional dynamics and alternative stable states in a saline activated sludge microbial community over 9 years.</title>
        <authorList>
            <person name="Wang Y."/>
            <person name="Ye J."/>
            <person name="Ju F."/>
            <person name="Liu L."/>
            <person name="Boyd J.A."/>
            <person name="Deng Y."/>
            <person name="Parks D.H."/>
            <person name="Jiang X."/>
            <person name="Yin X."/>
            <person name="Woodcroft B.J."/>
            <person name="Tyson G.W."/>
            <person name="Hugenholtz P."/>
            <person name="Polz M.F."/>
            <person name="Zhang T."/>
        </authorList>
    </citation>
    <scope>NUCLEOTIDE SEQUENCE</scope>
    <source>
        <strain evidence="11">HKST-UBA14</strain>
    </source>
</reference>
<dbReference type="PANTHER" id="PTHR42833:SF4">
    <property type="entry name" value="URIDYLATE KINASE PUMPKIN, CHLOROPLASTIC"/>
    <property type="match status" value="1"/>
</dbReference>
<evidence type="ECO:0000256" key="3">
    <source>
        <dbReference type="ARBA" id="ARBA00012899"/>
    </source>
</evidence>
<evidence type="ECO:0000256" key="9">
    <source>
        <dbReference type="ARBA" id="ARBA00032092"/>
    </source>
</evidence>
<dbReference type="Proteomes" id="UP000783287">
    <property type="component" value="Unassembled WGS sequence"/>
</dbReference>
<evidence type="ECO:0000256" key="4">
    <source>
        <dbReference type="ARBA" id="ARBA00022679"/>
    </source>
</evidence>
<accession>A0A955L621</accession>
<dbReference type="Gene3D" id="3.40.1160.10">
    <property type="entry name" value="Acetylglutamate kinase-like"/>
    <property type="match status" value="1"/>
</dbReference>
<keyword evidence="8" id="KW-0665">Pyrimidine biosynthesis</keyword>
<dbReference type="AlphaFoldDB" id="A0A955L621"/>
<sequence length="235" mass="26074">MQEIKVIKIGGSTVSKDKDNVFDYSFIASLEKVLMPFVEQGTKFFLTLGGGYTSRRYRDLAIEQGISTIEQHWIGTTVNVLHAQLVKSYFEKVADDRVIKFEDYYDESEMKIEKGILTGGGGRPGHSGDVDAILAAQKLGTKTVISLKNVDGVYDADPSKNPEAIRMDKLTWDEYLDIIGNKSEHEPGGNYPIDPIASRMAQEAGIEFLIMGSEDLSNLRLALNNEKFVGTIVKD</sequence>
<evidence type="ECO:0000259" key="10">
    <source>
        <dbReference type="Pfam" id="PF00696"/>
    </source>
</evidence>
<dbReference type="GO" id="GO:0006225">
    <property type="term" value="P:UDP biosynthetic process"/>
    <property type="evidence" value="ECO:0007669"/>
    <property type="project" value="TreeGrafter"/>
</dbReference>
<evidence type="ECO:0000313" key="12">
    <source>
        <dbReference type="Proteomes" id="UP000783287"/>
    </source>
</evidence>
<dbReference type="GO" id="GO:0005524">
    <property type="term" value="F:ATP binding"/>
    <property type="evidence" value="ECO:0007669"/>
    <property type="project" value="UniProtKB-KW"/>
</dbReference>
<name>A0A955L621_9BACT</name>
<evidence type="ECO:0000256" key="5">
    <source>
        <dbReference type="ARBA" id="ARBA00022741"/>
    </source>
</evidence>
<keyword evidence="7" id="KW-0067">ATP-binding</keyword>
<evidence type="ECO:0000256" key="8">
    <source>
        <dbReference type="ARBA" id="ARBA00022975"/>
    </source>
</evidence>
<comment type="pathway">
    <text evidence="1">Pyrimidine metabolism; CTP biosynthesis via de novo pathway; UDP from UMP (UMPK route): step 1/1.</text>
</comment>
<dbReference type="PANTHER" id="PTHR42833">
    <property type="entry name" value="URIDYLATE KINASE"/>
    <property type="match status" value="1"/>
</dbReference>
<dbReference type="EC" id="2.7.4.22" evidence="3"/>
<evidence type="ECO:0000256" key="2">
    <source>
        <dbReference type="ARBA" id="ARBA00007614"/>
    </source>
</evidence>
<dbReference type="SUPFAM" id="SSF53633">
    <property type="entry name" value="Carbamate kinase-like"/>
    <property type="match status" value="1"/>
</dbReference>
<gene>
    <name evidence="11" type="ORF">KC909_02980</name>
</gene>
<dbReference type="EMBL" id="JAGQLK010000051">
    <property type="protein sequence ID" value="MCA9383303.1"/>
    <property type="molecule type" value="Genomic_DNA"/>
</dbReference>
<keyword evidence="5" id="KW-0547">Nucleotide-binding</keyword>
<evidence type="ECO:0000256" key="6">
    <source>
        <dbReference type="ARBA" id="ARBA00022777"/>
    </source>
</evidence>
<organism evidence="11 12">
    <name type="scientific">Candidatus Dojkabacteria bacterium</name>
    <dbReference type="NCBI Taxonomy" id="2099670"/>
    <lineage>
        <taxon>Bacteria</taxon>
        <taxon>Candidatus Dojkabacteria</taxon>
    </lineage>
</organism>
<comment type="caution">
    <text evidence="11">The sequence shown here is derived from an EMBL/GenBank/DDBJ whole genome shotgun (WGS) entry which is preliminary data.</text>
</comment>
<dbReference type="InterPro" id="IPR036393">
    <property type="entry name" value="AceGlu_kinase-like_sf"/>
</dbReference>
<keyword evidence="4" id="KW-0808">Transferase</keyword>
<evidence type="ECO:0000313" key="11">
    <source>
        <dbReference type="EMBL" id="MCA9383303.1"/>
    </source>
</evidence>
<comment type="similarity">
    <text evidence="2">Belongs to the UMP kinase family.</text>
</comment>
<evidence type="ECO:0000256" key="7">
    <source>
        <dbReference type="ARBA" id="ARBA00022840"/>
    </source>
</evidence>
<feature type="domain" description="Aspartate/glutamate/uridylate kinase" evidence="10">
    <location>
        <begin position="4"/>
        <end position="210"/>
    </location>
</feature>
<protein>
    <recommendedName>
        <fullName evidence="3">UMP kinase</fullName>
        <ecNumber evidence="3">2.7.4.22</ecNumber>
    </recommendedName>
    <alternativeName>
        <fullName evidence="9">Uridine monophosphate kinase</fullName>
    </alternativeName>
</protein>